<evidence type="ECO:0000313" key="2">
    <source>
        <dbReference type="EMBL" id="AYN45003.1"/>
    </source>
</evidence>
<proteinExistence type="predicted"/>
<name>A0A3G2JTZ1_9ABAC</name>
<reference evidence="2 3" key="1">
    <citation type="submission" date="2018-05" db="EMBL/GenBank/DDBJ databases">
        <title>The genome sequence of a novel Spodoptera exigua multiple nucleopolyhedrovirus, SeMNPV-QD, isolated from Qingdao, China.</title>
        <authorList>
            <person name="Chen Y."/>
            <person name="Qi B."/>
            <person name="Zheng G."/>
            <person name="Zhang Y."/>
            <person name="Li C."/>
        </authorList>
    </citation>
    <scope>NUCLEOTIDE SEQUENCE [LARGE SCALE GENOMIC DNA]</scope>
    <source>
        <strain evidence="2">SeMNPV-QD</strain>
    </source>
</reference>
<evidence type="ECO:0000259" key="1">
    <source>
        <dbReference type="Pfam" id="PF05028"/>
    </source>
</evidence>
<accession>A0A3G2JTZ1</accession>
<dbReference type="EMBL" id="MH370144">
    <property type="protein sequence ID" value="AYN45003.1"/>
    <property type="molecule type" value="Genomic_DNA"/>
</dbReference>
<dbReference type="RefSeq" id="YP_010797807.1">
    <property type="nucleotide sequence ID" value="NC_076246.1"/>
</dbReference>
<dbReference type="InterPro" id="IPR046372">
    <property type="entry name" value="PARG_cat_C"/>
</dbReference>
<gene>
    <name evidence="2" type="primary">se43</name>
    <name evidence="2" type="ORF">SENV_ORF43</name>
</gene>
<organism evidence="2 3">
    <name type="scientific">Spodoptera exigua multiple nucleopolyhedrovirus</name>
    <dbReference type="NCBI Taxonomy" id="10454"/>
    <lineage>
        <taxon>Viruses</taxon>
        <taxon>Viruses incertae sedis</taxon>
        <taxon>Naldaviricetes</taxon>
        <taxon>Lefavirales</taxon>
        <taxon>Baculoviridae</taxon>
        <taxon>Alphabaculovirus</taxon>
    </lineage>
</organism>
<protein>
    <submittedName>
        <fullName evidence="2">Se43</fullName>
    </submittedName>
</protein>
<dbReference type="Pfam" id="PF05028">
    <property type="entry name" value="PARG_cat_C"/>
    <property type="match status" value="1"/>
</dbReference>
<dbReference type="GeneID" id="80535799"/>
<keyword evidence="3" id="KW-1185">Reference proteome</keyword>
<evidence type="ECO:0000313" key="3">
    <source>
        <dbReference type="Proteomes" id="UP000676073"/>
    </source>
</evidence>
<dbReference type="GO" id="GO:0006282">
    <property type="term" value="P:regulation of DNA repair"/>
    <property type="evidence" value="ECO:0007669"/>
    <property type="project" value="InterPro"/>
</dbReference>
<dbReference type="KEGG" id="vg:80535799"/>
<dbReference type="GO" id="GO:0004649">
    <property type="term" value="F:poly(ADP-ribose) glycohydrolase activity"/>
    <property type="evidence" value="ECO:0007669"/>
    <property type="project" value="InterPro"/>
</dbReference>
<feature type="domain" description="PARG catalytic Macro" evidence="1">
    <location>
        <begin position="275"/>
        <end position="442"/>
    </location>
</feature>
<sequence>MTSIKNEFNNTLLEQYTNIQNKILENINKVDNSEEGEDKVQTYRQIIQNLNKYLQSVRNVKLNVQTLDKENNLKVLQSIQSDESTLVDLTDLIHRKIRLHDPPLIVRPGDILRSYDVISTLNDLADRVSVLEFRNIPYVEELEYLMSVDIFDIRLKYNCDLNRIDCVAIILQALIKRNNRNVNFEKFIESDSPIMIEKLKCVLHYILDSCRLLNEKDESLLITPISIKHYIIDPKTISFGSNNNLINVENVSVEKYAPYHKYEVKKSTSSVEYTVMYVTGKVGEKLFDENASHFDLWCMKCPELYVLPHFIHNTLSDNESYVIRDVKQYNVLTNSSYNTKRVYDAEAYDSPLPLCNFLMYESCDYKIHVNAVQSDLSHLNREIAKLMSGVRHEQVLTDETLVFYTGPYNCHDNRTFQFLIEVLVCASENSKLEYCASNFEQQKELNDTLEAISSYTIGMLYNKLANYNFNTTGPMNFYRNG</sequence>
<dbReference type="Proteomes" id="UP000676073">
    <property type="component" value="Segment"/>
</dbReference>